<dbReference type="STRING" id="479434.Sthe_0629"/>
<organism evidence="2 3">
    <name type="scientific">Sphaerobacter thermophilus (strain ATCC 49802 / DSM 20745 / KCCM 41009 / NCIMB 13125 / S 6022)</name>
    <dbReference type="NCBI Taxonomy" id="479434"/>
    <lineage>
        <taxon>Bacteria</taxon>
        <taxon>Pseudomonadati</taxon>
        <taxon>Thermomicrobiota</taxon>
        <taxon>Thermomicrobia</taxon>
        <taxon>Sphaerobacterales</taxon>
        <taxon>Sphaerobacterineae</taxon>
        <taxon>Sphaerobacteraceae</taxon>
        <taxon>Sphaerobacter</taxon>
    </lineage>
</organism>
<dbReference type="InterPro" id="IPR023883">
    <property type="entry name" value="CHP03980_redox-disulphide"/>
</dbReference>
<dbReference type="InterPro" id="IPR038062">
    <property type="entry name" value="ScdA-like_N_sf"/>
</dbReference>
<gene>
    <name evidence="2" type="ordered locus">Sthe_0629</name>
</gene>
<dbReference type="SUPFAM" id="SSF140683">
    <property type="entry name" value="SP0561-like"/>
    <property type="match status" value="1"/>
</dbReference>
<protein>
    <recommendedName>
        <fullName evidence="1">DUF1858 domain-containing protein</fullName>
    </recommendedName>
</protein>
<dbReference type="InParanoid" id="D1C1E9"/>
<accession>D1C1E9</accession>
<dbReference type="RefSeq" id="WP_012871113.1">
    <property type="nucleotide sequence ID" value="NC_013523.1"/>
</dbReference>
<dbReference type="HOGENOM" id="CLU_180540_3_1_0"/>
<evidence type="ECO:0000313" key="3">
    <source>
        <dbReference type="Proteomes" id="UP000002027"/>
    </source>
</evidence>
<dbReference type="Pfam" id="PF08984">
    <property type="entry name" value="DUF1858"/>
    <property type="match status" value="1"/>
</dbReference>
<dbReference type="KEGG" id="sti:Sthe_0629"/>
<reference evidence="2 3" key="2">
    <citation type="journal article" date="2010" name="Stand. Genomic Sci.">
        <title>Complete genome sequence of Desulfohalobium retbaense type strain (HR(100)).</title>
        <authorList>
            <person name="Spring S."/>
            <person name="Nolan M."/>
            <person name="Lapidus A."/>
            <person name="Glavina Del Rio T."/>
            <person name="Copeland A."/>
            <person name="Tice H."/>
            <person name="Cheng J.F."/>
            <person name="Lucas S."/>
            <person name="Land M."/>
            <person name="Chen F."/>
            <person name="Bruce D."/>
            <person name="Goodwin L."/>
            <person name="Pitluck S."/>
            <person name="Ivanova N."/>
            <person name="Mavromatis K."/>
            <person name="Mikhailova N."/>
            <person name="Pati A."/>
            <person name="Chen A."/>
            <person name="Palaniappan K."/>
            <person name="Hauser L."/>
            <person name="Chang Y.J."/>
            <person name="Jeffries C.D."/>
            <person name="Munk C."/>
            <person name="Kiss H."/>
            <person name="Chain P."/>
            <person name="Han C."/>
            <person name="Brettin T."/>
            <person name="Detter J.C."/>
            <person name="Schuler E."/>
            <person name="Goker M."/>
            <person name="Rohde M."/>
            <person name="Bristow J."/>
            <person name="Eisen J.A."/>
            <person name="Markowitz V."/>
            <person name="Hugenholtz P."/>
            <person name="Kyrpides N.C."/>
            <person name="Klenk H.P."/>
        </authorList>
    </citation>
    <scope>NUCLEOTIDE SEQUENCE [LARGE SCALE GENOMIC DNA]</scope>
    <source>
        <strain evidence="3">ATCC 49802 / DSM 20745 / S 6022</strain>
    </source>
</reference>
<dbReference type="Gene3D" id="1.10.3910.10">
    <property type="entry name" value="SP0561-like"/>
    <property type="match status" value="1"/>
</dbReference>
<reference evidence="3" key="1">
    <citation type="submission" date="2009-11" db="EMBL/GenBank/DDBJ databases">
        <title>The complete chromosome 1 of Sphaerobacter thermophilus DSM 20745.</title>
        <authorList>
            <person name="Lucas S."/>
            <person name="Copeland A."/>
            <person name="Lapidus A."/>
            <person name="Glavina del Rio T."/>
            <person name="Dalin E."/>
            <person name="Tice H."/>
            <person name="Bruce D."/>
            <person name="Goodwin L."/>
            <person name="Pitluck S."/>
            <person name="Kyrpides N."/>
            <person name="Mavromatis K."/>
            <person name="Ivanova N."/>
            <person name="Mikhailova N."/>
            <person name="LaButti K.M."/>
            <person name="Clum A."/>
            <person name="Sun H.I."/>
            <person name="Brettin T."/>
            <person name="Detter J.C."/>
            <person name="Han C."/>
            <person name="Larimer F."/>
            <person name="Land M."/>
            <person name="Hauser L."/>
            <person name="Markowitz V."/>
            <person name="Cheng J.F."/>
            <person name="Hugenholtz P."/>
            <person name="Woyke T."/>
            <person name="Wu D."/>
            <person name="Steenblock K."/>
            <person name="Schneider S."/>
            <person name="Pukall R."/>
            <person name="Goeker M."/>
            <person name="Klenk H.P."/>
            <person name="Eisen J.A."/>
        </authorList>
    </citation>
    <scope>NUCLEOTIDE SEQUENCE [LARGE SCALE GENOMIC DNA]</scope>
    <source>
        <strain evidence="3">ATCC 49802 / DSM 20745 / S 6022</strain>
    </source>
</reference>
<evidence type="ECO:0000313" key="2">
    <source>
        <dbReference type="EMBL" id="ACZ38066.1"/>
    </source>
</evidence>
<dbReference type="EMBL" id="CP001823">
    <property type="protein sequence ID" value="ACZ38066.1"/>
    <property type="molecule type" value="Genomic_DNA"/>
</dbReference>
<sequence>MTPADASLIGPDTNVEALLDRFPVAATVFLRRRMHCVGCSMARFETIADVCAIYRQPLQAMLADLNAAVRGGAHAG</sequence>
<dbReference type="OrthoDB" id="5397989at2"/>
<proteinExistence type="predicted"/>
<dbReference type="AlphaFoldDB" id="D1C1E9"/>
<dbReference type="NCBIfam" id="TIGR03980">
    <property type="entry name" value="prismane_assoc"/>
    <property type="match status" value="1"/>
</dbReference>
<dbReference type="InterPro" id="IPR015077">
    <property type="entry name" value="DUF1858"/>
</dbReference>
<feature type="domain" description="DUF1858" evidence="1">
    <location>
        <begin position="9"/>
        <end position="58"/>
    </location>
</feature>
<dbReference type="Proteomes" id="UP000002027">
    <property type="component" value="Chromosome 1"/>
</dbReference>
<name>D1C1E9_SPHTD</name>
<evidence type="ECO:0000259" key="1">
    <source>
        <dbReference type="Pfam" id="PF08984"/>
    </source>
</evidence>
<keyword evidence="3" id="KW-1185">Reference proteome</keyword>